<name>A0A4S4AYK5_9RHOO</name>
<dbReference type="InterPro" id="IPR008312">
    <property type="entry name" value="T6SS_TssB1"/>
</dbReference>
<dbReference type="AlphaFoldDB" id="A0A4S4AYK5"/>
<comment type="caution">
    <text evidence="3">The sequence shown here is derived from an EMBL/GenBank/DDBJ whole genome shotgun (WGS) entry which is preliminary data.</text>
</comment>
<gene>
    <name evidence="3" type="primary">tssC</name>
    <name evidence="3" type="ORF">E6C76_14075</name>
</gene>
<sequence>MSESVQKKLLRVRPPRVRITYDVHTNGAIEKRELPFIVGIFADLSGDRDADASPAVPPDIKERKIVDIDRDNFNEVLKQSAPRVALKDVDNVLPGGTGKLAGAIVFESLGDFEPIRVVGKVDVLSTEFGRRKVLREAQARAEVSNDAAQVLDEVVRSLEDSSKSLSADDLATKLKSGFPEKGDDFGKDLAAAFNERVAPVIKAAGVQGRGAALYIDAAVGEIDRALSAQLSAVMHAPKFKEMEATWRGLFHLVSRSETGTRLKLRVFNATLKELQDDMDKAVEFDQSKLFKLIYEAEYGTYGGSPYSLLLGGYELGPGASDMSFLEKISGVAASAHAPFLSAASPALFGLKGFADLAKPRDLAKIFEGADLAKWVEFRDTEDSRYVSLALPRVLLRLPYGEKTLPAEGFGFEEQVLAADNVPESDHFLWGNAAYFLAERITNAFSLYSWTAAIRGVEGGGLVEGLPIYTFASGGDDGIKELFCPTEVAITDRREKELNDLGFITLCHCKGSGKAAFFGGQTTNRPKKYINADANANAALSSRLPYILAASRFAHYIKVIVREKVGGFLTRANVETFLNAWISQYVLLDDNASQDVKSAFPLRSASIVVVDVPGEPGAYKATVFLKPHFQLEELTASIRLVADLPA</sequence>
<dbReference type="PANTHER" id="PTHR35565:SF3">
    <property type="entry name" value="TYPE VI SECRETION SYSTEM SHEATH PROTEIN TSSC1"/>
    <property type="match status" value="1"/>
</dbReference>
<reference evidence="3 4" key="1">
    <citation type="submission" date="2019-04" db="EMBL/GenBank/DDBJ databases">
        <title>Azoarcus nasutitermitis sp. nov. isolated from termite nest.</title>
        <authorList>
            <person name="Lin S.-Y."/>
            <person name="Hameed A."/>
            <person name="Hsu Y.-H."/>
            <person name="Young C.-C."/>
        </authorList>
    </citation>
    <scope>NUCLEOTIDE SEQUENCE [LARGE SCALE GENOMIC DNA]</scope>
    <source>
        <strain evidence="3 4">CC-YHH838</strain>
    </source>
</reference>
<evidence type="ECO:0000313" key="4">
    <source>
        <dbReference type="Proteomes" id="UP000308430"/>
    </source>
</evidence>
<dbReference type="InterPro" id="IPR010269">
    <property type="entry name" value="T6SS_TssC-like"/>
</dbReference>
<dbReference type="InterPro" id="IPR044031">
    <property type="entry name" value="TssC1_N"/>
</dbReference>
<dbReference type="NCBIfam" id="TIGR03355">
    <property type="entry name" value="VI_chp_2"/>
    <property type="match status" value="1"/>
</dbReference>
<organism evidence="3 4">
    <name type="scientific">Pseudothauera nasutitermitis</name>
    <dbReference type="NCBI Taxonomy" id="2565930"/>
    <lineage>
        <taxon>Bacteria</taxon>
        <taxon>Pseudomonadati</taxon>
        <taxon>Pseudomonadota</taxon>
        <taxon>Betaproteobacteria</taxon>
        <taxon>Rhodocyclales</taxon>
        <taxon>Zoogloeaceae</taxon>
        <taxon>Pseudothauera</taxon>
    </lineage>
</organism>
<accession>A0A4S4AYK5</accession>
<dbReference type="EMBL" id="SSOC01000005">
    <property type="protein sequence ID" value="THF63712.1"/>
    <property type="molecule type" value="Genomic_DNA"/>
</dbReference>
<evidence type="ECO:0000259" key="1">
    <source>
        <dbReference type="Pfam" id="PF05943"/>
    </source>
</evidence>
<dbReference type="Proteomes" id="UP000308430">
    <property type="component" value="Unassembled WGS sequence"/>
</dbReference>
<dbReference type="Pfam" id="PF05591">
    <property type="entry name" value="T6SS_VipA"/>
    <property type="match status" value="1"/>
</dbReference>
<evidence type="ECO:0000259" key="2">
    <source>
        <dbReference type="Pfam" id="PF18945"/>
    </source>
</evidence>
<proteinExistence type="predicted"/>
<dbReference type="Pfam" id="PF05943">
    <property type="entry name" value="VipB"/>
    <property type="match status" value="1"/>
</dbReference>
<dbReference type="OrthoDB" id="9764000at2"/>
<feature type="domain" description="TssC1 N-terminal" evidence="1">
    <location>
        <begin position="216"/>
        <end position="522"/>
    </location>
</feature>
<dbReference type="Pfam" id="PF18945">
    <property type="entry name" value="VipB_2"/>
    <property type="match status" value="1"/>
</dbReference>
<dbReference type="InterPro" id="IPR044032">
    <property type="entry name" value="TssC1_C"/>
</dbReference>
<protein>
    <submittedName>
        <fullName evidence="3">Type VI secretion system contractile sheath large subunit</fullName>
    </submittedName>
</protein>
<dbReference type="PANTHER" id="PTHR35565">
    <property type="entry name" value="CYTOPLASMIC PROTEIN-RELATED"/>
    <property type="match status" value="1"/>
</dbReference>
<dbReference type="NCBIfam" id="TIGR03358">
    <property type="entry name" value="VI_chp_5"/>
    <property type="match status" value="1"/>
</dbReference>
<keyword evidence="4" id="KW-1185">Reference proteome</keyword>
<feature type="domain" description="TssC1 C-terminal" evidence="2">
    <location>
        <begin position="533"/>
        <end position="643"/>
    </location>
</feature>
<dbReference type="RefSeq" id="WP_136348873.1">
    <property type="nucleotide sequence ID" value="NZ_SSOC01000005.1"/>
</dbReference>
<evidence type="ECO:0000313" key="3">
    <source>
        <dbReference type="EMBL" id="THF63712.1"/>
    </source>
</evidence>